<organism evidence="1">
    <name type="scientific">Brugia malayi</name>
    <name type="common">Filarial nematode worm</name>
    <dbReference type="NCBI Taxonomy" id="6279"/>
    <lineage>
        <taxon>Eukaryota</taxon>
        <taxon>Metazoa</taxon>
        <taxon>Ecdysozoa</taxon>
        <taxon>Nematoda</taxon>
        <taxon>Chromadorea</taxon>
        <taxon>Rhabditida</taxon>
        <taxon>Spirurina</taxon>
        <taxon>Spiruromorpha</taxon>
        <taxon>Filarioidea</taxon>
        <taxon>Onchocercidae</taxon>
        <taxon>Brugia</taxon>
    </lineage>
</organism>
<evidence type="ECO:0000313" key="3">
    <source>
        <dbReference type="Proteomes" id="UP000006672"/>
    </source>
</evidence>
<evidence type="ECO:0000313" key="4">
    <source>
        <dbReference type="WBParaSite" id="Bm9353.1"/>
    </source>
</evidence>
<keyword evidence="3" id="KW-1185">Reference proteome</keyword>
<gene>
    <name evidence="1 4 5" type="ORF">Bm9353</name>
    <name evidence="2" type="ORF">BM_BM9353</name>
    <name evidence="1" type="ORF">BM_Bm9353</name>
</gene>
<dbReference type="AlphaFoldDB" id="A0A0K0JYZ7"/>
<dbReference type="WBParaSite" id="Bm9353.1">
    <property type="protein sequence ID" value="Bm9353.1"/>
    <property type="gene ID" value="WBGene00229614"/>
</dbReference>
<dbReference type="EMBL" id="CAAKNF010000022">
    <property type="protein sequence ID" value="VIP00185.1"/>
    <property type="molecule type" value="Genomic_DNA"/>
</dbReference>
<dbReference type="STRING" id="6279.A0A0K0JYZ7"/>
<protein>
    <submittedName>
        <fullName evidence="1 4">Bm9353</fullName>
    </submittedName>
</protein>
<dbReference type="GeneID" id="6099584"/>
<reference evidence="1" key="2">
    <citation type="submission" date="2012-12" db="EMBL/GenBank/DDBJ databases">
        <authorList>
            <person name="Gao Y.W."/>
            <person name="Fan S.T."/>
            <person name="Sun H.T."/>
            <person name="Wang Z."/>
            <person name="Gao X.L."/>
            <person name="Li Y.G."/>
            <person name="Wang T.C."/>
            <person name="Zhang K."/>
            <person name="Xu W.W."/>
            <person name="Yu Z.J."/>
            <person name="Xia X.Z."/>
        </authorList>
    </citation>
    <scope>NUCLEOTIDE SEQUENCE</scope>
    <source>
        <strain evidence="1">FR3</strain>
    </source>
</reference>
<evidence type="ECO:0000313" key="2">
    <source>
        <dbReference type="EMBL" id="VIP00185.1"/>
    </source>
</evidence>
<reference evidence="1 3" key="1">
    <citation type="journal article" date="2007" name="Science">
        <title>Draft genome of the filarial nematode parasite Brugia malayi.</title>
        <authorList>
            <person name="Ghedin E."/>
            <person name="Wang S."/>
            <person name="Spiro D."/>
            <person name="Caler E."/>
            <person name="Zhao Q."/>
            <person name="Crabtree J."/>
            <person name="Allen J.E."/>
            <person name="Delcher A.L."/>
            <person name="Guiliano D.B."/>
            <person name="Miranda-Saavedra D."/>
            <person name="Angiuoli S.V."/>
            <person name="Creasy T."/>
            <person name="Amedeo P."/>
            <person name="Haas B."/>
            <person name="El-Sayed N.M."/>
            <person name="Wortman J.R."/>
            <person name="Feldblyum T."/>
            <person name="Tallon L."/>
            <person name="Schatz M."/>
            <person name="Shumway M."/>
            <person name="Koo H."/>
            <person name="Salzberg S.L."/>
            <person name="Schobel S."/>
            <person name="Pertea M."/>
            <person name="Pop M."/>
            <person name="White O."/>
            <person name="Barton G.J."/>
            <person name="Carlow C.K."/>
            <person name="Crawford M.J."/>
            <person name="Daub J."/>
            <person name="Dimmic M.W."/>
            <person name="Estes C.F."/>
            <person name="Foster J.M."/>
            <person name="Ganatra M."/>
            <person name="Gregory W.F."/>
            <person name="Johnson N.M."/>
            <person name="Jin J."/>
            <person name="Komuniecki R."/>
            <person name="Korf I."/>
            <person name="Kumar S."/>
            <person name="Laney S."/>
            <person name="Li B.W."/>
            <person name="Li W."/>
            <person name="Lindblom T.H."/>
            <person name="Lustigman S."/>
            <person name="Ma D."/>
            <person name="Maina C.V."/>
            <person name="Martin D.M."/>
            <person name="McCarter J.P."/>
            <person name="McReynolds L."/>
            <person name="Mitreva M."/>
            <person name="Nutman T.B."/>
            <person name="Parkinson J."/>
            <person name="Peregrin-Alvarez J.M."/>
            <person name="Poole C."/>
            <person name="Ren Q."/>
            <person name="Saunders L."/>
            <person name="Sluder A.E."/>
            <person name="Smith K."/>
            <person name="Stanke M."/>
            <person name="Unnasch T.R."/>
            <person name="Ware J."/>
            <person name="Wei A.D."/>
            <person name="Weil G."/>
            <person name="Williams D.J."/>
            <person name="Zhang Y."/>
            <person name="Williams S.A."/>
            <person name="Fraser-Liggett C."/>
            <person name="Slatko B."/>
            <person name="Blaxter M.L."/>
            <person name="Scott A.L."/>
        </authorList>
    </citation>
    <scope>NUCLEOTIDE SEQUENCE</scope>
    <source>
        <strain evidence="1 3">FR3</strain>
    </source>
</reference>
<reference evidence="2" key="3">
    <citation type="submission" date="2019-04" db="EMBL/GenBank/DDBJ databases">
        <authorList>
            <person name="Howe K."/>
            <person name="Paulini M."/>
            <person name="Williams G."/>
        </authorList>
    </citation>
    <scope>NUCLEOTIDE SEQUENCE [LARGE SCALE GENOMIC DNA]</scope>
    <source>
        <strain evidence="2">FR3</strain>
    </source>
</reference>
<name>A0A0K0JYZ7_BRUMA</name>
<sequence>MHIQSPDPILPNHEQLETYETKDRFIDEKILRLQMYIDSIETLNKPPITESTKPTSYRSQLHFRWRTDGKTTSHSYLYPLQPPPTAISIHFRWRTPTMERVLEWVQCGCTFPAYPINPKNELFNFLLKRRNQHERQQIPPEYLYLLNILSRQFILRTKMSNHKPLSYFNIYNHEEHAVEAFEERNSSFLASAYWEYETMREGRLVSDSTRCKLVREHDPLSKWIYNPT</sequence>
<dbReference type="Proteomes" id="UP000006672">
    <property type="component" value="Unassembled WGS sequence"/>
</dbReference>
<evidence type="ECO:0000313" key="5">
    <source>
        <dbReference type="WormBase" id="Bm9353"/>
    </source>
</evidence>
<dbReference type="WormBase" id="Bm9353">
    <property type="protein sequence ID" value="BM00761"/>
    <property type="gene ID" value="WBGene00229614"/>
</dbReference>
<dbReference type="KEGG" id="bmy:BM_BM9353"/>
<evidence type="ECO:0000313" key="1">
    <source>
        <dbReference type="EMBL" id="CRZ23637.1"/>
    </source>
</evidence>
<proteinExistence type="predicted"/>
<dbReference type="EMBL" id="LN856893">
    <property type="protein sequence ID" value="CRZ23637.1"/>
    <property type="molecule type" value="Genomic_DNA"/>
</dbReference>
<dbReference type="CTD" id="6099584"/>
<reference evidence="4" key="4">
    <citation type="submission" date="2019-12" db="UniProtKB">
        <authorList>
            <consortium name="WormBaseParasite"/>
        </authorList>
    </citation>
    <scope>IDENTIFICATION</scope>
</reference>
<accession>A0A4E9FWR6</accession>
<accession>A0A0K0JYZ7</accession>
<dbReference type="RefSeq" id="XP_001896141.1">
    <property type="nucleotide sequence ID" value="XM_001896106.1"/>
</dbReference>